<keyword evidence="2" id="KW-1185">Reference proteome</keyword>
<sequence length="232" mass="26840">MDPVSSLIKFQKRLTFLVLLLGVCIVCDARSITRLQFREAENDEQTFAISNFSYFDSDIYLLGLYECRCNNSNTNSFEGYMGYRGFKDLGSKTPLGIVGRYQEWSDGSSNSIGVEYVFNRNSLMSNFLKQYDVSTFLQFFIKDGYSERGKVEIQHYYSIKNILSSRSSIRGYNIIHGYSSNSDKYVLNSWFDYIYRMSDDFDLLLRVSYLSDDLPQSGRQGVAIEYGVRVNF</sequence>
<comment type="caution">
    <text evidence="1">The sequence shown here is derived from an EMBL/GenBank/DDBJ whole genome shotgun (WGS) entry which is preliminary data.</text>
</comment>
<evidence type="ECO:0000313" key="1">
    <source>
        <dbReference type="EMBL" id="MCZ0865918.1"/>
    </source>
</evidence>
<evidence type="ECO:0000313" key="2">
    <source>
        <dbReference type="Proteomes" id="UP001069090"/>
    </source>
</evidence>
<accession>A0A9J6RMG5</accession>
<name>A0A9J6RMG5_9GAMM</name>
<gene>
    <name evidence="1" type="ORF">O0V09_11945</name>
</gene>
<proteinExistence type="predicted"/>
<dbReference type="EMBL" id="JAPTGG010000009">
    <property type="protein sequence ID" value="MCZ0865918.1"/>
    <property type="molecule type" value="Genomic_DNA"/>
</dbReference>
<dbReference type="AlphaFoldDB" id="A0A9J6RMG5"/>
<reference evidence="1 2" key="1">
    <citation type="submission" date="2022-12" db="EMBL/GenBank/DDBJ databases">
        <title>Dasania phycosphaerae sp. nov., isolated from particulate material of the south coast of Korea.</title>
        <authorList>
            <person name="Jiang Y."/>
        </authorList>
    </citation>
    <scope>NUCLEOTIDE SEQUENCE [LARGE SCALE GENOMIC DNA]</scope>
    <source>
        <strain evidence="1 2">GY-19</strain>
    </source>
</reference>
<organism evidence="1 2">
    <name type="scientific">Dasania phycosphaerae</name>
    <dbReference type="NCBI Taxonomy" id="2950436"/>
    <lineage>
        <taxon>Bacteria</taxon>
        <taxon>Pseudomonadati</taxon>
        <taxon>Pseudomonadota</taxon>
        <taxon>Gammaproteobacteria</taxon>
        <taxon>Cellvibrionales</taxon>
        <taxon>Spongiibacteraceae</taxon>
        <taxon>Dasania</taxon>
    </lineage>
</organism>
<dbReference type="RefSeq" id="WP_258332068.1">
    <property type="nucleotide sequence ID" value="NZ_JAPTGG010000009.1"/>
</dbReference>
<protein>
    <submittedName>
        <fullName evidence="1">Uncharacterized protein</fullName>
    </submittedName>
</protein>
<dbReference type="Proteomes" id="UP001069090">
    <property type="component" value="Unassembled WGS sequence"/>
</dbReference>